<dbReference type="Proteomes" id="UP000222310">
    <property type="component" value="Unassembled WGS sequence"/>
</dbReference>
<dbReference type="Pfam" id="PF07728">
    <property type="entry name" value="AAA_5"/>
    <property type="match status" value="1"/>
</dbReference>
<dbReference type="InterPro" id="IPR052989">
    <property type="entry name" value="Mg-chelatase_DI-like"/>
</dbReference>
<name>A0A9Q5Z8X0_NOSLI</name>
<organism evidence="2 3">
    <name type="scientific">Nostoc linckia z8</name>
    <dbReference type="NCBI Taxonomy" id="1628746"/>
    <lineage>
        <taxon>Bacteria</taxon>
        <taxon>Bacillati</taxon>
        <taxon>Cyanobacteriota</taxon>
        <taxon>Cyanophyceae</taxon>
        <taxon>Nostocales</taxon>
        <taxon>Nostocaceae</taxon>
        <taxon>Nostoc</taxon>
    </lineage>
</organism>
<evidence type="ECO:0000259" key="1">
    <source>
        <dbReference type="SMART" id="SM00382"/>
    </source>
</evidence>
<evidence type="ECO:0000313" key="2">
    <source>
        <dbReference type="EMBL" id="PHK00380.1"/>
    </source>
</evidence>
<gene>
    <name evidence="2" type="ORF">VF08_24305</name>
</gene>
<dbReference type="Pfam" id="PF17863">
    <property type="entry name" value="AAA_lid_2"/>
    <property type="match status" value="1"/>
</dbReference>
<dbReference type="PANTHER" id="PTHR35023:SF1">
    <property type="entry name" value="MG-PROTOPORPHYRIN IX CHELATASE"/>
    <property type="match status" value="1"/>
</dbReference>
<dbReference type="GO" id="GO:0005524">
    <property type="term" value="F:ATP binding"/>
    <property type="evidence" value="ECO:0007669"/>
    <property type="project" value="InterPro"/>
</dbReference>
<protein>
    <submittedName>
        <fullName evidence="2">Magnesium chelatase</fullName>
    </submittedName>
</protein>
<reference evidence="2 3" key="1">
    <citation type="submission" date="2015-02" db="EMBL/GenBank/DDBJ databases">
        <title>Nostoc linckia genome annotation.</title>
        <authorList>
            <person name="Zhou Z."/>
        </authorList>
    </citation>
    <scope>NUCLEOTIDE SEQUENCE [LARGE SCALE GENOMIC DNA]</scope>
    <source>
        <strain evidence="3">z8</strain>
    </source>
</reference>
<proteinExistence type="predicted"/>
<dbReference type="CDD" id="cd00009">
    <property type="entry name" value="AAA"/>
    <property type="match status" value="1"/>
</dbReference>
<dbReference type="RefSeq" id="WP_099066870.1">
    <property type="nucleotide sequence ID" value="NZ_LAHD01000082.1"/>
</dbReference>
<dbReference type="PANTHER" id="PTHR35023">
    <property type="entry name" value="CHELATASE-RELATED"/>
    <property type="match status" value="1"/>
</dbReference>
<feature type="domain" description="AAA+ ATPase" evidence="1">
    <location>
        <begin position="36"/>
        <end position="175"/>
    </location>
</feature>
<dbReference type="InterPro" id="IPR003593">
    <property type="entry name" value="AAA+_ATPase"/>
</dbReference>
<dbReference type="InterPro" id="IPR041628">
    <property type="entry name" value="ChlI/MoxR_AAA_lid"/>
</dbReference>
<dbReference type="InterPro" id="IPR027417">
    <property type="entry name" value="P-loop_NTPase"/>
</dbReference>
<comment type="caution">
    <text evidence="2">The sequence shown here is derived from an EMBL/GenBank/DDBJ whole genome shotgun (WGS) entry which is preliminary data.</text>
</comment>
<dbReference type="GO" id="GO:0016887">
    <property type="term" value="F:ATP hydrolysis activity"/>
    <property type="evidence" value="ECO:0007669"/>
    <property type="project" value="InterPro"/>
</dbReference>
<dbReference type="Gene3D" id="3.40.50.300">
    <property type="entry name" value="P-loop containing nucleotide triphosphate hydrolases"/>
    <property type="match status" value="2"/>
</dbReference>
<dbReference type="InterPro" id="IPR011704">
    <property type="entry name" value="ATPase_dyneun-rel_AAA"/>
</dbReference>
<dbReference type="SUPFAM" id="SSF52540">
    <property type="entry name" value="P-loop containing nucleoside triphosphate hydrolases"/>
    <property type="match status" value="1"/>
</dbReference>
<evidence type="ECO:0000313" key="3">
    <source>
        <dbReference type="Proteomes" id="UP000222310"/>
    </source>
</evidence>
<dbReference type="Gene3D" id="1.10.8.80">
    <property type="entry name" value="Magnesium chelatase subunit I, C-Terminal domain"/>
    <property type="match status" value="1"/>
</dbReference>
<dbReference type="AlphaFoldDB" id="A0A9Q5Z8X0"/>
<dbReference type="GeneID" id="57093525"/>
<dbReference type="SMART" id="SM00382">
    <property type="entry name" value="AAA"/>
    <property type="match status" value="1"/>
</dbReference>
<dbReference type="EMBL" id="LAHD01000082">
    <property type="protein sequence ID" value="PHK00380.1"/>
    <property type="molecule type" value="Genomic_DNA"/>
</dbReference>
<sequence length="336" mass="37230">MTVESVSPLAKILPYSLIVGQKQLKLALELAYIAPRIGGVLLSGQRGTGKSTAVRAFTQMMYAGLPVTLPINATEDRVVGGWQIDKLMQSQLEPQPGLLTDADGSLLYIDEVNLLDDHIVNIILDVTSTGILEVQRDGQNKQLSVSFTLVGTMNPEEGGLRPQLLDRFGLMVSVTAEANEDERVKILQTVLEFDEAVTEFNKLEKDKKRKDVPETEKKLPPYINDALEEDKKRKNVLEKAREKFSSVTVPENIARNCVKLAAAVKAEGNRGDYTIALAARAYAALQGVEEVTNEHVATVVQMALQHRHPEGLQNSQMLWNEKYQQIVRDILDLEGD</sequence>
<accession>A0A9Q5Z8X0</accession>